<evidence type="ECO:0000313" key="3">
    <source>
        <dbReference type="Proteomes" id="UP000403266"/>
    </source>
</evidence>
<proteinExistence type="predicted"/>
<feature type="domain" description="T6SS Transcription factor RovC-like DNA binding" evidence="1">
    <location>
        <begin position="9"/>
        <end position="51"/>
    </location>
</feature>
<dbReference type="InterPro" id="IPR018754">
    <property type="entry name" value="RovC-like_DNA-bd"/>
</dbReference>
<keyword evidence="3" id="KW-1185">Reference proteome</keyword>
<organism evidence="2 3">
    <name type="scientific">Microvirga tunisiensis</name>
    <dbReference type="NCBI Taxonomy" id="2108360"/>
    <lineage>
        <taxon>Bacteria</taxon>
        <taxon>Pseudomonadati</taxon>
        <taxon>Pseudomonadota</taxon>
        <taxon>Alphaproteobacteria</taxon>
        <taxon>Hyphomicrobiales</taxon>
        <taxon>Methylobacteriaceae</taxon>
        <taxon>Microvirga</taxon>
    </lineage>
</organism>
<evidence type="ECO:0000313" key="2">
    <source>
        <dbReference type="EMBL" id="MPR30552.1"/>
    </source>
</evidence>
<comment type="caution">
    <text evidence="2">The sequence shown here is derived from an EMBL/GenBank/DDBJ whole genome shotgun (WGS) entry which is preliminary data.</text>
</comment>
<sequence length="52" mass="5796">MADDFLDSPPESEARTDYDRSHIKLYLRLLDAAADGADWREAAEILFGAPSI</sequence>
<dbReference type="Pfam" id="PF10074">
    <property type="entry name" value="RovC_DNA-bd"/>
    <property type="match status" value="1"/>
</dbReference>
<dbReference type="Proteomes" id="UP000403266">
    <property type="component" value="Unassembled WGS sequence"/>
</dbReference>
<dbReference type="EMBL" id="VOSK01000391">
    <property type="protein sequence ID" value="MPR30552.1"/>
    <property type="molecule type" value="Genomic_DNA"/>
</dbReference>
<protein>
    <submittedName>
        <fullName evidence="2">DUF2285 domain-containing protein</fullName>
    </submittedName>
</protein>
<dbReference type="AlphaFoldDB" id="A0A5N7MU95"/>
<gene>
    <name evidence="2" type="ORF">FS320_37505</name>
</gene>
<accession>A0A5N7MU95</accession>
<evidence type="ECO:0000259" key="1">
    <source>
        <dbReference type="Pfam" id="PF10074"/>
    </source>
</evidence>
<reference evidence="2 3" key="1">
    <citation type="journal article" date="2019" name="Syst. Appl. Microbiol.">
        <title>Microvirga tunisiensis sp. nov., a root nodule symbiotic bacterium isolated from Lupinus micranthus and L. luteus grown in Northern Tunisia.</title>
        <authorList>
            <person name="Msaddak A."/>
            <person name="Rejili M."/>
            <person name="Duran D."/>
            <person name="Mars M."/>
            <person name="Palacios J.M."/>
            <person name="Ruiz-Argueso T."/>
            <person name="Rey L."/>
            <person name="Imperial J."/>
        </authorList>
    </citation>
    <scope>NUCLEOTIDE SEQUENCE [LARGE SCALE GENOMIC DNA]</scope>
    <source>
        <strain evidence="2 3">Lmie10</strain>
    </source>
</reference>
<name>A0A5N7MU95_9HYPH</name>